<dbReference type="FunFam" id="2.160.10.10:FF:000025">
    <property type="entry name" value="Hexapeptide-repeat containing-acetyltransferase"/>
    <property type="match status" value="1"/>
</dbReference>
<gene>
    <name evidence="7" type="ORF">H9702_01665</name>
</gene>
<reference evidence="7" key="1">
    <citation type="journal article" date="2021" name="PeerJ">
        <title>Extensive microbial diversity within the chicken gut microbiome revealed by metagenomics and culture.</title>
        <authorList>
            <person name="Gilroy R."/>
            <person name="Ravi A."/>
            <person name="Getino M."/>
            <person name="Pursley I."/>
            <person name="Horton D.L."/>
            <person name="Alikhan N.F."/>
            <person name="Baker D."/>
            <person name="Gharbi K."/>
            <person name="Hall N."/>
            <person name="Watson M."/>
            <person name="Adriaenssens E.M."/>
            <person name="Foster-Nyarko E."/>
            <person name="Jarju S."/>
            <person name="Secka A."/>
            <person name="Antonio M."/>
            <person name="Oren A."/>
            <person name="Chaudhuri R.R."/>
            <person name="La Ragione R."/>
            <person name="Hildebrand F."/>
            <person name="Pallen M.J."/>
        </authorList>
    </citation>
    <scope>NUCLEOTIDE SEQUENCE</scope>
    <source>
        <strain evidence="7">CHK187-11901</strain>
    </source>
</reference>
<name>A0A9D2SVX5_9FIRM</name>
<dbReference type="Proteomes" id="UP000823896">
    <property type="component" value="Unassembled WGS sequence"/>
</dbReference>
<evidence type="ECO:0000256" key="2">
    <source>
        <dbReference type="ARBA" id="ARBA00022679"/>
    </source>
</evidence>
<dbReference type="GO" id="GO:0008870">
    <property type="term" value="F:galactoside O-acetyltransferase activity"/>
    <property type="evidence" value="ECO:0007669"/>
    <property type="project" value="TreeGrafter"/>
</dbReference>
<dbReference type="Gene3D" id="2.160.10.10">
    <property type="entry name" value="Hexapeptide repeat proteins"/>
    <property type="match status" value="1"/>
</dbReference>
<evidence type="ECO:0000313" key="8">
    <source>
        <dbReference type="Proteomes" id="UP000823896"/>
    </source>
</evidence>
<evidence type="ECO:0000256" key="4">
    <source>
        <dbReference type="ARBA" id="ARBA00023315"/>
    </source>
</evidence>
<dbReference type="Pfam" id="PF00132">
    <property type="entry name" value="Hexapep"/>
    <property type="match status" value="1"/>
</dbReference>
<evidence type="ECO:0000313" key="7">
    <source>
        <dbReference type="EMBL" id="HJC35820.1"/>
    </source>
</evidence>
<organism evidence="7 8">
    <name type="scientific">Candidatus Merdibacter merdavium</name>
    <dbReference type="NCBI Taxonomy" id="2838692"/>
    <lineage>
        <taxon>Bacteria</taxon>
        <taxon>Bacillati</taxon>
        <taxon>Bacillota</taxon>
        <taxon>Erysipelotrichia</taxon>
        <taxon>Erysipelotrichales</taxon>
        <taxon>Erysipelotrichaceae</taxon>
        <taxon>Merdibacter</taxon>
    </lineage>
</organism>
<dbReference type="InterPro" id="IPR018357">
    <property type="entry name" value="Hexapep_transf_CS"/>
</dbReference>
<comment type="similarity">
    <text evidence="1 5">Belongs to the transferase hexapeptide repeat family.</text>
</comment>
<dbReference type="SUPFAM" id="SSF51161">
    <property type="entry name" value="Trimeric LpxA-like enzymes"/>
    <property type="match status" value="1"/>
</dbReference>
<keyword evidence="4 5" id="KW-0012">Acyltransferase</keyword>
<dbReference type="AlphaFoldDB" id="A0A9D2SVX5"/>
<feature type="domain" description="Maltose/galactoside acetyltransferase" evidence="6">
    <location>
        <begin position="5"/>
        <end position="58"/>
    </location>
</feature>
<dbReference type="PANTHER" id="PTHR43017">
    <property type="entry name" value="GALACTOSIDE O-ACETYLTRANSFERASE"/>
    <property type="match status" value="1"/>
</dbReference>
<evidence type="ECO:0000259" key="6">
    <source>
        <dbReference type="SMART" id="SM01266"/>
    </source>
</evidence>
<protein>
    <recommendedName>
        <fullName evidence="5">Acetyltransferase</fullName>
        <ecNumber evidence="5">2.3.1.-</ecNumber>
    </recommendedName>
</protein>
<accession>A0A9D2SVX5</accession>
<dbReference type="EMBL" id="DWWM01000007">
    <property type="protein sequence ID" value="HJC35820.1"/>
    <property type="molecule type" value="Genomic_DNA"/>
</dbReference>
<comment type="caution">
    <text evidence="7">The sequence shown here is derived from an EMBL/GenBank/DDBJ whole genome shotgun (WGS) entry which is preliminary data.</text>
</comment>
<dbReference type="PANTHER" id="PTHR43017:SF1">
    <property type="entry name" value="ACETYLTRANSFERASE YJL218W-RELATED"/>
    <property type="match status" value="1"/>
</dbReference>
<dbReference type="InterPro" id="IPR001451">
    <property type="entry name" value="Hexapep"/>
</dbReference>
<dbReference type="Pfam" id="PF12464">
    <property type="entry name" value="Mac"/>
    <property type="match status" value="1"/>
</dbReference>
<evidence type="ECO:0000256" key="1">
    <source>
        <dbReference type="ARBA" id="ARBA00007274"/>
    </source>
</evidence>
<evidence type="ECO:0000256" key="3">
    <source>
        <dbReference type="ARBA" id="ARBA00022737"/>
    </source>
</evidence>
<evidence type="ECO:0000256" key="5">
    <source>
        <dbReference type="RuleBase" id="RU367021"/>
    </source>
</evidence>
<dbReference type="EC" id="2.3.1.-" evidence="5"/>
<reference evidence="7" key="2">
    <citation type="submission" date="2021-04" db="EMBL/GenBank/DDBJ databases">
        <authorList>
            <person name="Gilroy R."/>
        </authorList>
    </citation>
    <scope>NUCLEOTIDE SEQUENCE</scope>
    <source>
        <strain evidence="7">CHK187-11901</strain>
    </source>
</reference>
<dbReference type="Pfam" id="PF14602">
    <property type="entry name" value="Hexapep_2"/>
    <property type="match status" value="1"/>
</dbReference>
<keyword evidence="3" id="KW-0677">Repeat</keyword>
<dbReference type="PROSITE" id="PS00101">
    <property type="entry name" value="HEXAPEP_TRANSFERASES"/>
    <property type="match status" value="1"/>
</dbReference>
<dbReference type="InterPro" id="IPR024688">
    <property type="entry name" value="Mac_dom"/>
</dbReference>
<proteinExistence type="inferred from homology"/>
<dbReference type="CDD" id="cd03357">
    <property type="entry name" value="LbH_MAT_GAT"/>
    <property type="match status" value="1"/>
</dbReference>
<dbReference type="InterPro" id="IPR039369">
    <property type="entry name" value="LacA-like"/>
</dbReference>
<dbReference type="InterPro" id="IPR011004">
    <property type="entry name" value="Trimer_LpxA-like_sf"/>
</dbReference>
<keyword evidence="2 5" id="KW-0808">Transferase</keyword>
<sequence>MDTVWDKMKSGAWYDAEDESLRTLRAQCRSKLQQFNAMPVSDKQKAIDILYELLDAQEGLNIEAPFHCDYGKNIHLGRQFYANFNFSVLDEADVIIGDHVFIGPNVGIYTAIHPLDAQTRNKCIERAEGVRIGDDVWIGGGAQILPGVTIGSRSVIGAGSVVTHDIPDDVVAAGNPCRIIRSLKGEQDAADR</sequence>
<dbReference type="SMART" id="SM01266">
    <property type="entry name" value="Mac"/>
    <property type="match status" value="1"/>
</dbReference>